<dbReference type="EMBL" id="KV441549">
    <property type="protein sequence ID" value="OAG10988.1"/>
    <property type="molecule type" value="Genomic_DNA"/>
</dbReference>
<proteinExistence type="predicted"/>
<evidence type="ECO:0008006" key="4">
    <source>
        <dbReference type="Google" id="ProtNLM"/>
    </source>
</evidence>
<dbReference type="GeneID" id="28765300"/>
<protein>
    <recommendedName>
        <fullName evidence="4">Ecp2 effector protein domain-containing protein</fullName>
    </recommendedName>
</protein>
<name>A0A177CVE1_9PLEO</name>
<dbReference type="InParanoid" id="A0A177CVE1"/>
<dbReference type="OrthoDB" id="3731392at2759"/>
<dbReference type="Proteomes" id="UP000077069">
    <property type="component" value="Unassembled WGS sequence"/>
</dbReference>
<keyword evidence="1" id="KW-0732">Signal</keyword>
<sequence>MMFSNLVVALLASALVAPIAAMPHEVTQYQTVHGTSTVSAFSKRQETAIDWSCVYSAGDVNQNRRDAAENIAKYLEGLTAQGIRCGLDHNQAYYNLYTWTIDGQGYEANIYFTGRIPQTVSADYSCSDLARELRLIQERCHDRSGGADSILEWTWLVNCISTPQFSSQPEQPYIEGGVGLEFRESGWPSPVHSQ</sequence>
<feature type="chain" id="PRO_5008058632" description="Ecp2 effector protein domain-containing protein" evidence="1">
    <location>
        <begin position="22"/>
        <end position="194"/>
    </location>
</feature>
<feature type="signal peptide" evidence="1">
    <location>
        <begin position="1"/>
        <end position="21"/>
    </location>
</feature>
<evidence type="ECO:0000313" key="2">
    <source>
        <dbReference type="EMBL" id="OAG10988.1"/>
    </source>
</evidence>
<evidence type="ECO:0000256" key="1">
    <source>
        <dbReference type="SAM" id="SignalP"/>
    </source>
</evidence>
<reference evidence="2 3" key="1">
    <citation type="submission" date="2016-05" db="EMBL/GenBank/DDBJ databases">
        <title>Comparative analysis of secretome profiles of manganese(II)-oxidizing ascomycete fungi.</title>
        <authorList>
            <consortium name="DOE Joint Genome Institute"/>
            <person name="Zeiner C.A."/>
            <person name="Purvine S.O."/>
            <person name="Zink E.M."/>
            <person name="Wu S."/>
            <person name="Pasa-Tolic L."/>
            <person name="Chaput D.L."/>
            <person name="Haridas S."/>
            <person name="Grigoriev I.V."/>
            <person name="Santelli C.M."/>
            <person name="Hansel C.M."/>
        </authorList>
    </citation>
    <scope>NUCLEOTIDE SEQUENCE [LARGE SCALE GENOMIC DNA]</scope>
    <source>
        <strain evidence="2 3">AP3s5-JAC2a</strain>
    </source>
</reference>
<gene>
    <name evidence="2" type="ORF">CC84DRAFT_1203273</name>
</gene>
<keyword evidence="3" id="KW-1185">Reference proteome</keyword>
<dbReference type="AlphaFoldDB" id="A0A177CVE1"/>
<evidence type="ECO:0000313" key="3">
    <source>
        <dbReference type="Proteomes" id="UP000077069"/>
    </source>
</evidence>
<dbReference type="RefSeq" id="XP_018041353.1">
    <property type="nucleotide sequence ID" value="XM_018181814.1"/>
</dbReference>
<organism evidence="2 3">
    <name type="scientific">Paraphaeosphaeria sporulosa</name>
    <dbReference type="NCBI Taxonomy" id="1460663"/>
    <lineage>
        <taxon>Eukaryota</taxon>
        <taxon>Fungi</taxon>
        <taxon>Dikarya</taxon>
        <taxon>Ascomycota</taxon>
        <taxon>Pezizomycotina</taxon>
        <taxon>Dothideomycetes</taxon>
        <taxon>Pleosporomycetidae</taxon>
        <taxon>Pleosporales</taxon>
        <taxon>Massarineae</taxon>
        <taxon>Didymosphaeriaceae</taxon>
        <taxon>Paraphaeosphaeria</taxon>
    </lineage>
</organism>
<accession>A0A177CVE1</accession>